<feature type="transmembrane region" description="Helical" evidence="2">
    <location>
        <begin position="6"/>
        <end position="26"/>
    </location>
</feature>
<comment type="caution">
    <text evidence="3">The sequence shown here is derived from an EMBL/GenBank/DDBJ whole genome shotgun (WGS) entry which is preliminary data.</text>
</comment>
<dbReference type="EMBL" id="LJZO01000007">
    <property type="protein sequence ID" value="ROW01187.1"/>
    <property type="molecule type" value="Genomic_DNA"/>
</dbReference>
<evidence type="ECO:0000313" key="4">
    <source>
        <dbReference type="Proteomes" id="UP000284375"/>
    </source>
</evidence>
<dbReference type="Proteomes" id="UP000284375">
    <property type="component" value="Unassembled WGS sequence"/>
</dbReference>
<protein>
    <submittedName>
        <fullName evidence="3">Uncharacterized protein</fullName>
    </submittedName>
</protein>
<proteinExistence type="predicted"/>
<accession>A0A423WCV9</accession>
<keyword evidence="4" id="KW-1185">Reference proteome</keyword>
<evidence type="ECO:0000256" key="2">
    <source>
        <dbReference type="SAM" id="Phobius"/>
    </source>
</evidence>
<reference evidence="3 4" key="1">
    <citation type="submission" date="2015-09" db="EMBL/GenBank/DDBJ databases">
        <title>Host preference determinants of Valsa canker pathogens revealed by comparative genomics.</title>
        <authorList>
            <person name="Yin Z."/>
            <person name="Huang L."/>
        </authorList>
    </citation>
    <scope>NUCLEOTIDE SEQUENCE [LARGE SCALE GENOMIC DNA]</scope>
    <source>
        <strain evidence="3 4">YSFL</strain>
    </source>
</reference>
<keyword evidence="2" id="KW-1133">Transmembrane helix</keyword>
<gene>
    <name evidence="3" type="ORF">VSDG_02671</name>
</gene>
<evidence type="ECO:0000256" key="1">
    <source>
        <dbReference type="SAM" id="MobiDB-lite"/>
    </source>
</evidence>
<feature type="compositionally biased region" description="Gly residues" evidence="1">
    <location>
        <begin position="150"/>
        <end position="159"/>
    </location>
</feature>
<organism evidence="3 4">
    <name type="scientific">Cytospora chrysosperma</name>
    <name type="common">Cytospora canker fungus</name>
    <name type="synonym">Sphaeria chrysosperma</name>
    <dbReference type="NCBI Taxonomy" id="252740"/>
    <lineage>
        <taxon>Eukaryota</taxon>
        <taxon>Fungi</taxon>
        <taxon>Dikarya</taxon>
        <taxon>Ascomycota</taxon>
        <taxon>Pezizomycotina</taxon>
        <taxon>Sordariomycetes</taxon>
        <taxon>Sordariomycetidae</taxon>
        <taxon>Diaporthales</taxon>
        <taxon>Cytosporaceae</taxon>
        <taxon>Cytospora</taxon>
    </lineage>
</organism>
<keyword evidence="2" id="KW-0472">Membrane</keyword>
<dbReference type="OrthoDB" id="5414285at2759"/>
<dbReference type="STRING" id="252740.A0A423WCV9"/>
<name>A0A423WCV9_CYTCH</name>
<sequence>MVGTGGAIAITVVVLAVVGATGWVLYSRHQAQKLGLPPPSITSFIPFLHRSDPSPYGPPTPAPGGIVGWFNDQVRKIKERNNRTAAGAYERGAPGGGGGRGRRGFGPLDPDEAWDARVGNEADNYGPGGYYEEQELGLHEPPAGQQNTPYGGGGAGAGAGAHHDSYPMNLAATPRGYGGDDRGRTLSREGGRNPFDDDAAEPSNISLRGVSPRPMDAGEHGQGDGGSNAERKSIFRENV</sequence>
<dbReference type="AlphaFoldDB" id="A0A423WCV9"/>
<feature type="compositionally biased region" description="Basic and acidic residues" evidence="1">
    <location>
        <begin position="229"/>
        <end position="239"/>
    </location>
</feature>
<feature type="region of interest" description="Disordered" evidence="1">
    <location>
        <begin position="81"/>
        <end position="239"/>
    </location>
</feature>
<keyword evidence="2" id="KW-0812">Transmembrane</keyword>
<evidence type="ECO:0000313" key="3">
    <source>
        <dbReference type="EMBL" id="ROW01187.1"/>
    </source>
</evidence>
<feature type="compositionally biased region" description="Basic and acidic residues" evidence="1">
    <location>
        <begin position="178"/>
        <end position="195"/>
    </location>
</feature>